<protein>
    <submittedName>
        <fullName evidence="1">Uncharacterized protein</fullName>
    </submittedName>
</protein>
<gene>
    <name evidence="1" type="ORF">QAD02_003682</name>
</gene>
<comment type="caution">
    <text evidence="1">The sequence shown here is derived from an EMBL/GenBank/DDBJ whole genome shotgun (WGS) entry which is preliminary data.</text>
</comment>
<keyword evidence="2" id="KW-1185">Reference proteome</keyword>
<evidence type="ECO:0000313" key="2">
    <source>
        <dbReference type="Proteomes" id="UP001239111"/>
    </source>
</evidence>
<dbReference type="EMBL" id="CM056743">
    <property type="protein sequence ID" value="KAJ8672423.1"/>
    <property type="molecule type" value="Genomic_DNA"/>
</dbReference>
<sequence>METSDMEVESSQNQTDHENGETGSSQTELNDSSDKAVDPTRFNFEIDVDGIINSFYDQIQKNKPLFKLLYETFTEKMCLYAYATGQLIKTYRVFVAKIHTECTLAKTDFLSLILDGLSDDTVEPFPNEKKFNLYELSTTAVDDDTDQVDRVSAKGPYQSAWDTVRGSAVPAGLKHYLPNIYHSVKPKDPRKTLVWQLSHSHRQSGACVVKVGLEVIQYFLVLTTILAPVLVDYGFRILLDASESTSDVVFSQQLIKTWPEGSKKLVTSALKRIEEEANREAIKQAIRESKNKNRKKLTTFLQKQLNRKRWVTMSLDCIFTQLIVLLSDVHVQILFFSFLNNEDALGFLIINFFLKLTNYKHKDPDNRWRPQLKDIALSFIVHLKLHEKLQELISAVKDEQILRYQGQHPYIVYCGEFHNLKCCHVIVSDTVYDSVFAVEAVDFLFKLFFVIKLAWPPACKQIWSFLMKWSYKIEKNKRKIVSGPFVKNLMESKRLQVYSELGIYKEPKMCTVAQVSVTKLANSNSDLKTKDVSIVSSPIDEGLKRLFEIEGLLDATVAYDNRLRAKKYPMENFCQGELWDRLAENFSGDQIVLRLFGYCDGLQTGSPLGTHASEGSLETFHVQPAVLPPNIISKNSSIIVTDIFLTKTRKEYSNKAVFSHLIEGAKRIRREGVELNIKEEDVSLLRTVEKYEEDISLEKSVQETGLQGECIFNELDDYHVIPYASVDVMHDVFEGICHYVMAQVVLYLVSLKGCFSIDYLNFRMENFNFGFKSSNVPPMISYEYVKTNNRFKMSASEMLFFVRYFAIFVGKVAPVDSLFWKLYLLLREIVQLLTSPIVTHLMLASLEALISELLALYVSLVGPLKPKFHLLLHYIRIIRQTGPIIKISSMRFEAFHQIIKKCIEYSNCHINTLKTIGIRLQLNFTNLSTMKYEQVFKSYGKEEIGTLANSLFSGYVKKREVQSVTLNGITYAENSIIVFDFSPHGIIFGVVKNVFDVDNEIIFQYQPLKPCGFHEPYAAHMVDTEGDDYC</sequence>
<name>A0ACC2NNL9_9HYME</name>
<evidence type="ECO:0000313" key="1">
    <source>
        <dbReference type="EMBL" id="KAJ8672423.1"/>
    </source>
</evidence>
<proteinExistence type="predicted"/>
<dbReference type="Proteomes" id="UP001239111">
    <property type="component" value="Chromosome 3"/>
</dbReference>
<accession>A0ACC2NNL9</accession>
<reference evidence="1" key="1">
    <citation type="submission" date="2023-04" db="EMBL/GenBank/DDBJ databases">
        <title>A chromosome-level genome assembly of the parasitoid wasp Eretmocerus hayati.</title>
        <authorList>
            <person name="Zhong Y."/>
            <person name="Liu S."/>
            <person name="Liu Y."/>
        </authorList>
    </citation>
    <scope>NUCLEOTIDE SEQUENCE</scope>
    <source>
        <strain evidence="1">ZJU_SS_LIU_2023</strain>
    </source>
</reference>
<organism evidence="1 2">
    <name type="scientific">Eretmocerus hayati</name>
    <dbReference type="NCBI Taxonomy" id="131215"/>
    <lineage>
        <taxon>Eukaryota</taxon>
        <taxon>Metazoa</taxon>
        <taxon>Ecdysozoa</taxon>
        <taxon>Arthropoda</taxon>
        <taxon>Hexapoda</taxon>
        <taxon>Insecta</taxon>
        <taxon>Pterygota</taxon>
        <taxon>Neoptera</taxon>
        <taxon>Endopterygota</taxon>
        <taxon>Hymenoptera</taxon>
        <taxon>Apocrita</taxon>
        <taxon>Proctotrupomorpha</taxon>
        <taxon>Chalcidoidea</taxon>
        <taxon>Aphelinidae</taxon>
        <taxon>Aphelininae</taxon>
        <taxon>Eretmocerus</taxon>
    </lineage>
</organism>